<name>A0A7W8KER5_9DEIO</name>
<dbReference type="EMBL" id="JACHFK010000002">
    <property type="protein sequence ID" value="MBB5375773.1"/>
    <property type="molecule type" value="Genomic_DNA"/>
</dbReference>
<keyword evidence="6" id="KW-1185">Reference proteome</keyword>
<dbReference type="GO" id="GO:0016757">
    <property type="term" value="F:glycosyltransferase activity"/>
    <property type="evidence" value="ECO:0007669"/>
    <property type="project" value="TreeGrafter"/>
</dbReference>
<keyword evidence="1 4" id="KW-0808">Transferase</keyword>
<gene>
    <name evidence="3" type="primary">mtfA</name>
    <name evidence="3" type="ORF">GCM10017781_12300</name>
    <name evidence="4" type="ORF">HNQ07_001230</name>
</gene>
<dbReference type="PANTHER" id="PTHR46401">
    <property type="entry name" value="GLYCOSYLTRANSFERASE WBBK-RELATED"/>
    <property type="match status" value="1"/>
</dbReference>
<reference evidence="6" key="2">
    <citation type="journal article" date="2019" name="Int. J. Syst. Evol. Microbiol.">
        <title>The Global Catalogue of Microorganisms (GCM) 10K type strain sequencing project: providing services to taxonomists for standard genome sequencing and annotation.</title>
        <authorList>
            <consortium name="The Broad Institute Genomics Platform"/>
            <consortium name="The Broad Institute Genome Sequencing Center for Infectious Disease"/>
            <person name="Wu L."/>
            <person name="Ma J."/>
        </authorList>
    </citation>
    <scope>NUCLEOTIDE SEQUENCE [LARGE SCALE GENOMIC DNA]</scope>
    <source>
        <strain evidence="6">CGMCC 1.18437</strain>
    </source>
</reference>
<dbReference type="PANTHER" id="PTHR46401:SF2">
    <property type="entry name" value="GLYCOSYLTRANSFERASE WBBK-RELATED"/>
    <property type="match status" value="1"/>
</dbReference>
<dbReference type="Gene3D" id="3.40.50.2000">
    <property type="entry name" value="Glycogen Phosphorylase B"/>
    <property type="match status" value="2"/>
</dbReference>
<evidence type="ECO:0000313" key="3">
    <source>
        <dbReference type="EMBL" id="GHF37165.1"/>
    </source>
</evidence>
<dbReference type="SUPFAM" id="SSF53756">
    <property type="entry name" value="UDP-Glycosyltransferase/glycogen phosphorylase"/>
    <property type="match status" value="1"/>
</dbReference>
<sequence>MTGFVGRAPRIGIDGRGLMGSRSGVGRYIFEMCRMFDTMLPHAQFFVFSPVEVEMPVISERWHNVVEPSHRARSLKPVIWLKTRCGVLCAQQRLDVFWGTATFLPPLPRTVRTVVTVHDLNHVYAPDTMSATHLWANRLFFASDVRRADRVVSVSHGTAKRLNERYGVPSQVASPGVDERFLRAQADPAAVANFLGLASPYVLSVASQEPRKNLHLVVDAFLELQASGVLKGHRLALIGGPGWNNRSLEELIRHNATRGVVRLGYVDDALLPLAYATADLFVFPSRYEGFGIPVAEAVAAGTRVVASDLPELREAGGEGVRYVTPEAAALTEAIKEELAAPAPVARRIQHDWSAGARILVSQITELLGS</sequence>
<dbReference type="Proteomes" id="UP000619376">
    <property type="component" value="Unassembled WGS sequence"/>
</dbReference>
<reference evidence="3" key="4">
    <citation type="submission" date="2024-05" db="EMBL/GenBank/DDBJ databases">
        <authorList>
            <person name="Sun Q."/>
            <person name="Zhou Y."/>
        </authorList>
    </citation>
    <scope>NUCLEOTIDE SEQUENCE</scope>
    <source>
        <strain evidence="3">CGMCC 1.18437</strain>
    </source>
</reference>
<dbReference type="CDD" id="cd03809">
    <property type="entry name" value="GT4_MtfB-like"/>
    <property type="match status" value="1"/>
</dbReference>
<accession>A0A7W8KER5</accession>
<dbReference type="RefSeq" id="WP_184110039.1">
    <property type="nucleotide sequence ID" value="NZ_BNAJ01000002.1"/>
</dbReference>
<dbReference type="Pfam" id="PF13692">
    <property type="entry name" value="Glyco_trans_1_4"/>
    <property type="match status" value="1"/>
</dbReference>
<dbReference type="GO" id="GO:0009103">
    <property type="term" value="P:lipopolysaccharide biosynthetic process"/>
    <property type="evidence" value="ECO:0007669"/>
    <property type="project" value="TreeGrafter"/>
</dbReference>
<dbReference type="Pfam" id="PF13439">
    <property type="entry name" value="Glyco_transf_4"/>
    <property type="match status" value="1"/>
</dbReference>
<evidence type="ECO:0000313" key="6">
    <source>
        <dbReference type="Proteomes" id="UP000619376"/>
    </source>
</evidence>
<organism evidence="4 5">
    <name type="scientific">Deinococcus metalli</name>
    <dbReference type="NCBI Taxonomy" id="1141878"/>
    <lineage>
        <taxon>Bacteria</taxon>
        <taxon>Thermotogati</taxon>
        <taxon>Deinococcota</taxon>
        <taxon>Deinococci</taxon>
        <taxon>Deinococcales</taxon>
        <taxon>Deinococcaceae</taxon>
        <taxon>Deinococcus</taxon>
    </lineage>
</organism>
<evidence type="ECO:0000313" key="4">
    <source>
        <dbReference type="EMBL" id="MBB5375773.1"/>
    </source>
</evidence>
<evidence type="ECO:0000256" key="1">
    <source>
        <dbReference type="ARBA" id="ARBA00022679"/>
    </source>
</evidence>
<comment type="caution">
    <text evidence="4">The sequence shown here is derived from an EMBL/GenBank/DDBJ whole genome shotgun (WGS) entry which is preliminary data.</text>
</comment>
<feature type="domain" description="Glycosyltransferase subfamily 4-like N-terminal" evidence="2">
    <location>
        <begin position="23"/>
        <end position="179"/>
    </location>
</feature>
<evidence type="ECO:0000313" key="5">
    <source>
        <dbReference type="Proteomes" id="UP000539473"/>
    </source>
</evidence>
<protein>
    <submittedName>
        <fullName evidence="3">Glycosyl transferase</fullName>
    </submittedName>
    <submittedName>
        <fullName evidence="4">Glycosyltransferase involved in cell wall biosynthesis</fullName>
    </submittedName>
</protein>
<dbReference type="AlphaFoldDB" id="A0A7W8KER5"/>
<reference evidence="3" key="1">
    <citation type="journal article" date="2014" name="Int. J. Syst. Evol. Microbiol.">
        <title>Complete genome of a new Firmicutes species belonging to the dominant human colonic microbiota ('Ruminococcus bicirculans') reveals two chromosomes and a selective capacity to utilize plant glucans.</title>
        <authorList>
            <consortium name="NISC Comparative Sequencing Program"/>
            <person name="Wegmann U."/>
            <person name="Louis P."/>
            <person name="Goesmann A."/>
            <person name="Henrissat B."/>
            <person name="Duncan S.H."/>
            <person name="Flint H.J."/>
        </authorList>
    </citation>
    <scope>NUCLEOTIDE SEQUENCE</scope>
    <source>
        <strain evidence="3">CGMCC 1.18437</strain>
    </source>
</reference>
<evidence type="ECO:0000259" key="2">
    <source>
        <dbReference type="Pfam" id="PF13439"/>
    </source>
</evidence>
<dbReference type="EMBL" id="BNAJ01000002">
    <property type="protein sequence ID" value="GHF37165.1"/>
    <property type="molecule type" value="Genomic_DNA"/>
</dbReference>
<proteinExistence type="predicted"/>
<reference evidence="4 5" key="3">
    <citation type="submission" date="2020-08" db="EMBL/GenBank/DDBJ databases">
        <title>Genomic Encyclopedia of Type Strains, Phase IV (KMG-IV): sequencing the most valuable type-strain genomes for metagenomic binning, comparative biology and taxonomic classification.</title>
        <authorList>
            <person name="Goeker M."/>
        </authorList>
    </citation>
    <scope>NUCLEOTIDE SEQUENCE [LARGE SCALE GENOMIC DNA]</scope>
    <source>
        <strain evidence="4 5">DSM 27521</strain>
    </source>
</reference>
<dbReference type="InterPro" id="IPR028098">
    <property type="entry name" value="Glyco_trans_4-like_N"/>
</dbReference>
<dbReference type="Proteomes" id="UP000539473">
    <property type="component" value="Unassembled WGS sequence"/>
</dbReference>